<dbReference type="Gene3D" id="3.40.50.720">
    <property type="entry name" value="NAD(P)-binding Rossmann-like Domain"/>
    <property type="match status" value="1"/>
</dbReference>
<dbReference type="GeneID" id="98146577"/>
<dbReference type="InterPro" id="IPR051468">
    <property type="entry name" value="Fungal_SecMetab_SDRs"/>
</dbReference>
<keyword evidence="5" id="KW-1185">Reference proteome</keyword>
<dbReference type="PRINTS" id="PR00081">
    <property type="entry name" value="GDHRDH"/>
</dbReference>
<proteinExistence type="inferred from homology"/>
<evidence type="ECO:0000313" key="5">
    <source>
        <dbReference type="Proteomes" id="UP001610432"/>
    </source>
</evidence>
<dbReference type="InterPro" id="IPR002347">
    <property type="entry name" value="SDR_fam"/>
</dbReference>
<gene>
    <name evidence="4" type="ORF">BJX67DRAFT_374121</name>
</gene>
<evidence type="ECO:0000256" key="2">
    <source>
        <dbReference type="ARBA" id="ARBA00022857"/>
    </source>
</evidence>
<evidence type="ECO:0000256" key="3">
    <source>
        <dbReference type="ARBA" id="ARBA00023002"/>
    </source>
</evidence>
<name>A0ABR4LL72_9EURO</name>
<evidence type="ECO:0000313" key="4">
    <source>
        <dbReference type="EMBL" id="KAL2864117.1"/>
    </source>
</evidence>
<keyword evidence="3" id="KW-0560">Oxidoreductase</keyword>
<comment type="similarity">
    <text evidence="1">Belongs to the short-chain dehydrogenases/reductases (SDR) family.</text>
</comment>
<dbReference type="PANTHER" id="PTHR43544">
    <property type="entry name" value="SHORT-CHAIN DEHYDROGENASE/REDUCTASE"/>
    <property type="match status" value="1"/>
</dbReference>
<organism evidence="4 5">
    <name type="scientific">Aspergillus lucknowensis</name>
    <dbReference type="NCBI Taxonomy" id="176173"/>
    <lineage>
        <taxon>Eukaryota</taxon>
        <taxon>Fungi</taxon>
        <taxon>Dikarya</taxon>
        <taxon>Ascomycota</taxon>
        <taxon>Pezizomycotina</taxon>
        <taxon>Eurotiomycetes</taxon>
        <taxon>Eurotiomycetidae</taxon>
        <taxon>Eurotiales</taxon>
        <taxon>Aspergillaceae</taxon>
        <taxon>Aspergillus</taxon>
        <taxon>Aspergillus subgen. Nidulantes</taxon>
    </lineage>
</organism>
<protein>
    <submittedName>
        <fullName evidence="4">NAD(P)-binding protein</fullName>
    </submittedName>
</protein>
<dbReference type="Proteomes" id="UP001610432">
    <property type="component" value="Unassembled WGS sequence"/>
</dbReference>
<accession>A0ABR4LL72</accession>
<dbReference type="SUPFAM" id="SSF51735">
    <property type="entry name" value="NAD(P)-binding Rossmann-fold domains"/>
    <property type="match status" value="1"/>
</dbReference>
<dbReference type="Pfam" id="PF00106">
    <property type="entry name" value="adh_short"/>
    <property type="match status" value="1"/>
</dbReference>
<dbReference type="EMBL" id="JBFXLQ010000044">
    <property type="protein sequence ID" value="KAL2864117.1"/>
    <property type="molecule type" value="Genomic_DNA"/>
</dbReference>
<comment type="caution">
    <text evidence="4">The sequence shown here is derived from an EMBL/GenBank/DDBJ whole genome shotgun (WGS) entry which is preliminary data.</text>
</comment>
<sequence length="244" mass="26265">MASTIYLITGASRGIGRGFVEALLARPDTTVVAAVRNPTSETSQSLKTLTKGPGSLLILVKVDSKSPTNPATAIRTLQDDHGIDHLDVVIANAGISEDLSTVHTVPLDVLKEHVEVNAYGPLLLYQAAHPLLKRSTKPIFVGVGSALGTIGGMEQRPFPIAAYGPSKAMLHWFVRKIHLENEDFISFVSDPGYVLTDMTNKPGIPTPSQTVGETVDAILRTIDGATRETEGGKWRVWDGSEFPW</sequence>
<dbReference type="CDD" id="cd05325">
    <property type="entry name" value="carb_red_sniffer_like_SDR_c"/>
    <property type="match status" value="1"/>
</dbReference>
<dbReference type="InterPro" id="IPR036291">
    <property type="entry name" value="NAD(P)-bd_dom_sf"/>
</dbReference>
<dbReference type="PANTHER" id="PTHR43544:SF7">
    <property type="entry name" value="NADB-LER2"/>
    <property type="match status" value="1"/>
</dbReference>
<reference evidence="4 5" key="1">
    <citation type="submission" date="2024-07" db="EMBL/GenBank/DDBJ databases">
        <title>Section-level genome sequencing and comparative genomics of Aspergillus sections Usti and Cavernicolus.</title>
        <authorList>
            <consortium name="Lawrence Berkeley National Laboratory"/>
            <person name="Nybo J.L."/>
            <person name="Vesth T.C."/>
            <person name="Theobald S."/>
            <person name="Frisvad J.C."/>
            <person name="Larsen T.O."/>
            <person name="Kjaerboelling I."/>
            <person name="Rothschild-Mancinelli K."/>
            <person name="Lyhne E.K."/>
            <person name="Kogle M.E."/>
            <person name="Barry K."/>
            <person name="Clum A."/>
            <person name="Na H."/>
            <person name="Ledsgaard L."/>
            <person name="Lin J."/>
            <person name="Lipzen A."/>
            <person name="Kuo A."/>
            <person name="Riley R."/>
            <person name="Mondo S."/>
            <person name="Labutti K."/>
            <person name="Haridas S."/>
            <person name="Pangalinan J."/>
            <person name="Salamov A.A."/>
            <person name="Simmons B.A."/>
            <person name="Magnuson J.K."/>
            <person name="Chen J."/>
            <person name="Drula E."/>
            <person name="Henrissat B."/>
            <person name="Wiebenga A."/>
            <person name="Lubbers R.J."/>
            <person name="Gomes A.C."/>
            <person name="Macurrencykelacurrency M.R."/>
            <person name="Stajich J."/>
            <person name="Grigoriev I.V."/>
            <person name="Mortensen U.H."/>
            <person name="De Vries R.P."/>
            <person name="Baker S.E."/>
            <person name="Andersen M.R."/>
        </authorList>
    </citation>
    <scope>NUCLEOTIDE SEQUENCE [LARGE SCALE GENOMIC DNA]</scope>
    <source>
        <strain evidence="4 5">CBS 449.75</strain>
    </source>
</reference>
<keyword evidence="2" id="KW-0521">NADP</keyword>
<evidence type="ECO:0000256" key="1">
    <source>
        <dbReference type="ARBA" id="ARBA00006484"/>
    </source>
</evidence>
<dbReference type="RefSeq" id="XP_070883096.1">
    <property type="nucleotide sequence ID" value="XM_071031505.1"/>
</dbReference>